<evidence type="ECO:0000256" key="1">
    <source>
        <dbReference type="SAM" id="MobiDB-lite"/>
    </source>
</evidence>
<gene>
    <name evidence="2" type="ORF">TM448B07783_0004</name>
</gene>
<proteinExistence type="predicted"/>
<evidence type="ECO:0000313" key="2">
    <source>
        <dbReference type="EMBL" id="QJI04398.1"/>
    </source>
</evidence>
<accession>A0A6M3Y566</accession>
<sequence>MNYTKTCWYCKIGTMQPKCDYYLCTECGATWNEQPSMTGSFIDTEPIKDKATGERQSRPVKRSRRAIKR</sequence>
<feature type="compositionally biased region" description="Basic residues" evidence="1">
    <location>
        <begin position="58"/>
        <end position="69"/>
    </location>
</feature>
<feature type="region of interest" description="Disordered" evidence="1">
    <location>
        <begin position="38"/>
        <end position="69"/>
    </location>
</feature>
<reference evidence="2" key="1">
    <citation type="submission" date="2020-03" db="EMBL/GenBank/DDBJ databases">
        <title>The deep terrestrial virosphere.</title>
        <authorList>
            <person name="Holmfeldt K."/>
            <person name="Nilsson E."/>
            <person name="Simone D."/>
            <person name="Lopez-Fernandez M."/>
            <person name="Wu X."/>
            <person name="de Brujin I."/>
            <person name="Lundin D."/>
            <person name="Andersson A."/>
            <person name="Bertilsson S."/>
            <person name="Dopson M."/>
        </authorList>
    </citation>
    <scope>NUCLEOTIDE SEQUENCE</scope>
    <source>
        <strain evidence="2">TM448B07783</strain>
    </source>
</reference>
<feature type="compositionally biased region" description="Basic and acidic residues" evidence="1">
    <location>
        <begin position="45"/>
        <end position="57"/>
    </location>
</feature>
<dbReference type="EMBL" id="MT145176">
    <property type="protein sequence ID" value="QJI04398.1"/>
    <property type="molecule type" value="Genomic_DNA"/>
</dbReference>
<protein>
    <submittedName>
        <fullName evidence="2">Uncharacterized protein</fullName>
    </submittedName>
</protein>
<name>A0A6M3Y566_9ZZZZ</name>
<organism evidence="2">
    <name type="scientific">viral metagenome</name>
    <dbReference type="NCBI Taxonomy" id="1070528"/>
    <lineage>
        <taxon>unclassified sequences</taxon>
        <taxon>metagenomes</taxon>
        <taxon>organismal metagenomes</taxon>
    </lineage>
</organism>
<dbReference type="AlphaFoldDB" id="A0A6M3Y566"/>